<gene>
    <name evidence="2" type="ORF">LNAOJCKE_1728</name>
</gene>
<dbReference type="PANTHER" id="PTHR33609:SF1">
    <property type="entry name" value="TRANSPOSASE"/>
    <property type="match status" value="1"/>
</dbReference>
<organism evidence="2 3">
    <name type="scientific">Methylorubrum aminovorans</name>
    <dbReference type="NCBI Taxonomy" id="269069"/>
    <lineage>
        <taxon>Bacteria</taxon>
        <taxon>Pseudomonadati</taxon>
        <taxon>Pseudomonadota</taxon>
        <taxon>Alphaproteobacteria</taxon>
        <taxon>Hyphomicrobiales</taxon>
        <taxon>Methylobacteriaceae</taxon>
        <taxon>Methylorubrum</taxon>
    </lineage>
</organism>
<evidence type="ECO:0000313" key="3">
    <source>
        <dbReference type="Proteomes" id="UP001055039"/>
    </source>
</evidence>
<reference evidence="2" key="1">
    <citation type="journal article" date="2021" name="Front. Microbiol.">
        <title>Comprehensive Comparative Genomics and Phenotyping of Methylobacterium Species.</title>
        <authorList>
            <person name="Alessa O."/>
            <person name="Ogura Y."/>
            <person name="Fujitani Y."/>
            <person name="Takami H."/>
            <person name="Hayashi T."/>
            <person name="Sahin N."/>
            <person name="Tani A."/>
        </authorList>
    </citation>
    <scope>NUCLEOTIDE SEQUENCE</scope>
    <source>
        <strain evidence="2">NBRC 15686</strain>
    </source>
</reference>
<evidence type="ECO:0008006" key="4">
    <source>
        <dbReference type="Google" id="ProtNLM"/>
    </source>
</evidence>
<comment type="caution">
    <text evidence="2">The sequence shown here is derived from an EMBL/GenBank/DDBJ whole genome shotgun (WGS) entry which is preliminary data.</text>
</comment>
<dbReference type="EMBL" id="BPRC01000004">
    <property type="protein sequence ID" value="GJE64522.1"/>
    <property type="molecule type" value="Genomic_DNA"/>
</dbReference>
<dbReference type="SUPFAM" id="SSF46689">
    <property type="entry name" value="Homeodomain-like"/>
    <property type="match status" value="1"/>
</dbReference>
<feature type="compositionally biased region" description="Low complexity" evidence="1">
    <location>
        <begin position="151"/>
        <end position="163"/>
    </location>
</feature>
<dbReference type="InterPro" id="IPR009057">
    <property type="entry name" value="Homeodomain-like_sf"/>
</dbReference>
<protein>
    <recommendedName>
        <fullName evidence="4">Transposase</fullName>
    </recommendedName>
</protein>
<dbReference type="InterPro" id="IPR052546">
    <property type="entry name" value="Transposase_8_domain"/>
</dbReference>
<dbReference type="Proteomes" id="UP001055039">
    <property type="component" value="Unassembled WGS sequence"/>
</dbReference>
<dbReference type="InterPro" id="IPR002514">
    <property type="entry name" value="Transposase_8"/>
</dbReference>
<reference evidence="2" key="2">
    <citation type="submission" date="2021-08" db="EMBL/GenBank/DDBJ databases">
        <authorList>
            <person name="Tani A."/>
            <person name="Ola A."/>
            <person name="Ogura Y."/>
            <person name="Katsura K."/>
            <person name="Hayashi T."/>
        </authorList>
    </citation>
    <scope>NUCLEOTIDE SEQUENCE</scope>
    <source>
        <strain evidence="2">NBRC 15686</strain>
    </source>
</reference>
<feature type="region of interest" description="Disordered" evidence="1">
    <location>
        <begin position="126"/>
        <end position="175"/>
    </location>
</feature>
<keyword evidence="3" id="KW-1185">Reference proteome</keyword>
<dbReference type="PANTHER" id="PTHR33609">
    <property type="entry name" value="LOW CALCIUM RESPONSE LOCUS PROTEIN S"/>
    <property type="match status" value="1"/>
</dbReference>
<proteinExistence type="predicted"/>
<name>A0ABQ4UDG5_9HYPH</name>
<sequence>MQQGQKTSAEQVVLKLRQIEVQTAQGKSLALACKEAEISEQSYYRWRKEYGGLETDQVRRMKDLEVENQRLRKAIADLTLDKLILQEAPRETSSLFGVHRSISPRAHPYPVRERSCGVLASLRGRRVPPHDGIRGSGRSHLSRALGRTDARVSSVSPAPVVPAGTSSTPEELDVT</sequence>
<accession>A0ABQ4UDG5</accession>
<evidence type="ECO:0000313" key="2">
    <source>
        <dbReference type="EMBL" id="GJE64522.1"/>
    </source>
</evidence>
<evidence type="ECO:0000256" key="1">
    <source>
        <dbReference type="SAM" id="MobiDB-lite"/>
    </source>
</evidence>
<dbReference type="Pfam" id="PF01527">
    <property type="entry name" value="HTH_Tnp_1"/>
    <property type="match status" value="1"/>
</dbReference>